<feature type="binding site" evidence="15">
    <location>
        <position position="440"/>
    </location>
    <ligand>
        <name>Mg(2+)</name>
        <dbReference type="ChEBI" id="CHEBI:18420"/>
        <note>shared with alpha subunit</note>
    </ligand>
</feature>
<dbReference type="Pfam" id="PF01588">
    <property type="entry name" value="tRNA_bind"/>
    <property type="match status" value="1"/>
</dbReference>
<evidence type="ECO:0000256" key="12">
    <source>
        <dbReference type="ARBA" id="ARBA00022917"/>
    </source>
</evidence>
<comment type="subcellular location">
    <subcellularLocation>
        <location evidence="1 15">Cytoplasm</location>
    </subcellularLocation>
</comment>
<evidence type="ECO:0000256" key="8">
    <source>
        <dbReference type="ARBA" id="ARBA00022741"/>
    </source>
</evidence>
<dbReference type="CDD" id="cd00769">
    <property type="entry name" value="PheRS_beta_core"/>
    <property type="match status" value="1"/>
</dbReference>
<dbReference type="SUPFAM" id="SSF54991">
    <property type="entry name" value="Anticodon-binding domain of PheRS"/>
    <property type="match status" value="1"/>
</dbReference>
<dbReference type="Gene3D" id="3.30.70.380">
    <property type="entry name" value="Ferrodoxin-fold anticodon-binding domain"/>
    <property type="match status" value="1"/>
</dbReference>
<dbReference type="KEGG" id="hcm:HCD_02645"/>
<evidence type="ECO:0000256" key="14">
    <source>
        <dbReference type="ARBA" id="ARBA00049255"/>
    </source>
</evidence>
<keyword evidence="12 15" id="KW-0648">Protein biosynthesis</keyword>
<dbReference type="PROSITE" id="PS51447">
    <property type="entry name" value="FDX_ACB"/>
    <property type="match status" value="1"/>
</dbReference>
<comment type="catalytic activity">
    <reaction evidence="14 15">
        <text>tRNA(Phe) + L-phenylalanine + ATP = L-phenylalanyl-tRNA(Phe) + AMP + diphosphate + H(+)</text>
        <dbReference type="Rhea" id="RHEA:19413"/>
        <dbReference type="Rhea" id="RHEA-COMP:9668"/>
        <dbReference type="Rhea" id="RHEA-COMP:9699"/>
        <dbReference type="ChEBI" id="CHEBI:15378"/>
        <dbReference type="ChEBI" id="CHEBI:30616"/>
        <dbReference type="ChEBI" id="CHEBI:33019"/>
        <dbReference type="ChEBI" id="CHEBI:58095"/>
        <dbReference type="ChEBI" id="CHEBI:78442"/>
        <dbReference type="ChEBI" id="CHEBI:78531"/>
        <dbReference type="ChEBI" id="CHEBI:456215"/>
        <dbReference type="EC" id="6.1.1.20"/>
    </reaction>
</comment>
<evidence type="ECO:0000256" key="10">
    <source>
        <dbReference type="ARBA" id="ARBA00022842"/>
    </source>
</evidence>
<sequence>MKLSTYDLNVFVDVPKDINKLCENLSCLGLEVESCIPCIAPKNVVVGKVLEKTPHQNAEKLSVCQVAVGKEVLQIVCGAKNVKENQFVPVALNGATIGSITIAKTKLRGVESYGMICSSTELGFPKISEGILELDESIGELVLGKELCEYTLFNTHILEISLTPNRGDCLSVLGVAREISAFYQSPLKPIKALDFTKKSDLITLNTDDNIQSHLAYYLIKNHSLNTPLNIKLALAHNNALSENALKNFIEYGTHFSGVLMNAYSVSLSPINLSVKSDENNLEYTSMNGACVNACGGGHYINKLSTIGVEHTIEEDLDEFLLLEASYTEPTNLSLKLHALKDKTLKKDNALIYRSTRGSNPNLLEGLDFLSTLLKAEIYEIKQTKQALKKHTLTIKLEEITEILGLAIEREKVQSILKSLGFEVEIKEQNLEIIVPNFRHDIKTIQDIAEEVLRFVGIDNLVSKPLNCVNRESSNPHYHTHRFFENLKHKALACDFKEVIHYVFYSKEKQQKLGFEVLEDSLELQNPITTELNSLRTSLVCGLLDASLRNKNLGFKSIALYEKGSVYNSKREETQKLGFLVSGLKALESYPYAKGRTWDFYSFAECISKIIGDFSLEKLVTQKPINHPYQSAKIVQNNEVIGTIAKVHPKVIQELDLFESYYAEIDATKLKHPSMLLQPFSIYPSSTRDLTLLIDKDIAFSTLLKALEDAKIPNLHEILALDVFKENDNTIALSIRLVISSLEKTLNDEEVNSVIQKALEILEKKFNAHLKG</sequence>
<evidence type="ECO:0000256" key="2">
    <source>
        <dbReference type="ARBA" id="ARBA00008653"/>
    </source>
</evidence>
<keyword evidence="7 15" id="KW-0479">Metal-binding</keyword>
<dbReference type="InterPro" id="IPR005121">
    <property type="entry name" value="Fdx_antiC-bd"/>
</dbReference>
<dbReference type="InterPro" id="IPR004532">
    <property type="entry name" value="Phe-tRNA-ligase_IIc_bsu_bact"/>
</dbReference>
<dbReference type="CDD" id="cd02796">
    <property type="entry name" value="tRNA_bind_bactPheRS"/>
    <property type="match status" value="1"/>
</dbReference>
<evidence type="ECO:0000256" key="4">
    <source>
        <dbReference type="ARBA" id="ARBA00022490"/>
    </source>
</evidence>
<dbReference type="GO" id="GO:0006432">
    <property type="term" value="P:phenylalanyl-tRNA aminoacylation"/>
    <property type="evidence" value="ECO:0007669"/>
    <property type="project" value="UniProtKB-UniRule"/>
</dbReference>
<dbReference type="Pfam" id="PF17759">
    <property type="entry name" value="tRNA_synthFbeta"/>
    <property type="match status" value="1"/>
</dbReference>
<dbReference type="PROSITE" id="PS51483">
    <property type="entry name" value="B5"/>
    <property type="match status" value="1"/>
</dbReference>
<evidence type="ECO:0000256" key="6">
    <source>
        <dbReference type="ARBA" id="ARBA00022598"/>
    </source>
</evidence>
<dbReference type="InterPro" id="IPR009061">
    <property type="entry name" value="DNA-bd_dom_put_sf"/>
</dbReference>
<name>I0ERH8_HELCM</name>
<evidence type="ECO:0000256" key="1">
    <source>
        <dbReference type="ARBA" id="ARBA00004496"/>
    </source>
</evidence>
<dbReference type="GO" id="GO:0000287">
    <property type="term" value="F:magnesium ion binding"/>
    <property type="evidence" value="ECO:0007669"/>
    <property type="project" value="UniProtKB-UniRule"/>
</dbReference>
<keyword evidence="11 16" id="KW-0694">RNA-binding</keyword>
<dbReference type="Gene3D" id="3.30.930.10">
    <property type="entry name" value="Bira Bifunctional Protein, Domain 2"/>
    <property type="match status" value="1"/>
</dbReference>
<evidence type="ECO:0000313" key="20">
    <source>
        <dbReference type="EMBL" id="AFI05547.1"/>
    </source>
</evidence>
<keyword evidence="9 15" id="KW-0067">ATP-binding</keyword>
<evidence type="ECO:0000259" key="19">
    <source>
        <dbReference type="PROSITE" id="PS51483"/>
    </source>
</evidence>
<dbReference type="GO" id="GO:0005524">
    <property type="term" value="F:ATP binding"/>
    <property type="evidence" value="ECO:0007669"/>
    <property type="project" value="UniProtKB-UniRule"/>
</dbReference>
<feature type="domain" description="TRNA-binding" evidence="17">
    <location>
        <begin position="38"/>
        <end position="148"/>
    </location>
</feature>
<dbReference type="Gene3D" id="2.40.50.140">
    <property type="entry name" value="Nucleic acid-binding proteins"/>
    <property type="match status" value="1"/>
</dbReference>
<dbReference type="SMART" id="SM00896">
    <property type="entry name" value="FDX-ACB"/>
    <property type="match status" value="1"/>
</dbReference>
<dbReference type="InterPro" id="IPR036690">
    <property type="entry name" value="Fdx_antiC-bd_sf"/>
</dbReference>
<dbReference type="InterPro" id="IPR045864">
    <property type="entry name" value="aa-tRNA-synth_II/BPL/LPL"/>
</dbReference>
<dbReference type="SUPFAM" id="SSF55681">
    <property type="entry name" value="Class II aaRS and biotin synthetases"/>
    <property type="match status" value="1"/>
</dbReference>
<dbReference type="EC" id="6.1.1.20" evidence="15"/>
<keyword evidence="8 15" id="KW-0547">Nucleotide-binding</keyword>
<dbReference type="Proteomes" id="UP000005013">
    <property type="component" value="Chromosome"/>
</dbReference>
<proteinExistence type="inferred from homology"/>
<dbReference type="SUPFAM" id="SSF50249">
    <property type="entry name" value="Nucleic acid-binding proteins"/>
    <property type="match status" value="1"/>
</dbReference>
<keyword evidence="21" id="KW-1185">Reference proteome</keyword>
<dbReference type="AlphaFoldDB" id="I0ERH8"/>
<evidence type="ECO:0000256" key="15">
    <source>
        <dbReference type="HAMAP-Rule" id="MF_00283"/>
    </source>
</evidence>
<dbReference type="eggNOG" id="COG0073">
    <property type="taxonomic scope" value="Bacteria"/>
</dbReference>
<evidence type="ECO:0000256" key="5">
    <source>
        <dbReference type="ARBA" id="ARBA00022555"/>
    </source>
</evidence>
<feature type="binding site" evidence="15">
    <location>
        <position position="446"/>
    </location>
    <ligand>
        <name>Mg(2+)</name>
        <dbReference type="ChEBI" id="CHEBI:18420"/>
        <note>shared with alpha subunit</note>
    </ligand>
</feature>
<dbReference type="PATRIC" id="fig|1163745.3.peg.559"/>
<evidence type="ECO:0000256" key="11">
    <source>
        <dbReference type="ARBA" id="ARBA00022884"/>
    </source>
</evidence>
<dbReference type="Pfam" id="PF03484">
    <property type="entry name" value="B5"/>
    <property type="match status" value="1"/>
</dbReference>
<dbReference type="OrthoDB" id="9805455at2"/>
<organism evidence="20 21">
    <name type="scientific">Helicobacter cetorum (strain ATCC BAA-540 / CCUG 52418 / MIT 99-5656)</name>
    <dbReference type="NCBI Taxonomy" id="1163745"/>
    <lineage>
        <taxon>Bacteria</taxon>
        <taxon>Pseudomonadati</taxon>
        <taxon>Campylobacterota</taxon>
        <taxon>Epsilonproteobacteria</taxon>
        <taxon>Campylobacterales</taxon>
        <taxon>Helicobacteraceae</taxon>
        <taxon>Helicobacter</taxon>
    </lineage>
</organism>
<dbReference type="NCBIfam" id="NF045760">
    <property type="entry name" value="YtpR"/>
    <property type="match status" value="1"/>
</dbReference>
<evidence type="ECO:0000259" key="17">
    <source>
        <dbReference type="PROSITE" id="PS50886"/>
    </source>
</evidence>
<comment type="cofactor">
    <cofactor evidence="15">
        <name>Mg(2+)</name>
        <dbReference type="ChEBI" id="CHEBI:18420"/>
    </cofactor>
    <text evidence="15">Binds 2 magnesium ions per tetramer.</text>
</comment>
<feature type="binding site" evidence="15">
    <location>
        <position position="449"/>
    </location>
    <ligand>
        <name>Mg(2+)</name>
        <dbReference type="ChEBI" id="CHEBI:18420"/>
        <note>shared with alpha subunit</note>
    </ligand>
</feature>
<dbReference type="InterPro" id="IPR012340">
    <property type="entry name" value="NA-bd_OB-fold"/>
</dbReference>
<evidence type="ECO:0000256" key="9">
    <source>
        <dbReference type="ARBA" id="ARBA00022840"/>
    </source>
</evidence>
<evidence type="ECO:0000256" key="7">
    <source>
        <dbReference type="ARBA" id="ARBA00022723"/>
    </source>
</evidence>
<dbReference type="HOGENOM" id="CLU_016891_2_1_7"/>
<dbReference type="SUPFAM" id="SSF46955">
    <property type="entry name" value="Putative DNA-binding domain"/>
    <property type="match status" value="1"/>
</dbReference>
<feature type="binding site" evidence="15">
    <location>
        <position position="450"/>
    </location>
    <ligand>
        <name>Mg(2+)</name>
        <dbReference type="ChEBI" id="CHEBI:18420"/>
        <note>shared with alpha subunit</note>
    </ligand>
</feature>
<dbReference type="GO" id="GO:0009328">
    <property type="term" value="C:phenylalanine-tRNA ligase complex"/>
    <property type="evidence" value="ECO:0007669"/>
    <property type="project" value="TreeGrafter"/>
</dbReference>
<evidence type="ECO:0000313" key="21">
    <source>
        <dbReference type="Proteomes" id="UP000005013"/>
    </source>
</evidence>
<dbReference type="InterPro" id="IPR045060">
    <property type="entry name" value="Phe-tRNA-ligase_IIc_bsu"/>
</dbReference>
<dbReference type="InterPro" id="IPR002547">
    <property type="entry name" value="tRNA-bd_dom"/>
</dbReference>
<dbReference type="RefSeq" id="WP_014659063.1">
    <property type="nucleotide sequence ID" value="NC_017735.1"/>
</dbReference>
<dbReference type="NCBIfam" id="TIGR00472">
    <property type="entry name" value="pheT_bact"/>
    <property type="match status" value="1"/>
</dbReference>
<keyword evidence="5 16" id="KW-0820">tRNA-binding</keyword>
<keyword evidence="10 15" id="KW-0460">Magnesium</keyword>
<dbReference type="GO" id="GO:0000049">
    <property type="term" value="F:tRNA binding"/>
    <property type="evidence" value="ECO:0007669"/>
    <property type="project" value="UniProtKB-UniRule"/>
</dbReference>
<accession>I0ERH8</accession>
<reference evidence="20 21" key="1">
    <citation type="journal article" date="2013" name="PLoS ONE">
        <title>Sequence Divergence and Conservation in Genomes ofHelicobacter cetorum Strains from a Dolphin and a Whale.</title>
        <authorList>
            <person name="Kersulyte D."/>
            <person name="Rossi M."/>
            <person name="Berg D.E."/>
        </authorList>
    </citation>
    <scope>NUCLEOTIDE SEQUENCE [LARGE SCALE GENOMIC DNA]</scope>
    <source>
        <strain evidence="20 21">MIT 99-5656</strain>
    </source>
</reference>
<dbReference type="EMBL" id="CP003481">
    <property type="protein sequence ID" value="AFI05547.1"/>
    <property type="molecule type" value="Genomic_DNA"/>
</dbReference>
<dbReference type="SMART" id="SM00874">
    <property type="entry name" value="B5"/>
    <property type="match status" value="1"/>
</dbReference>
<evidence type="ECO:0000256" key="3">
    <source>
        <dbReference type="ARBA" id="ARBA00011209"/>
    </source>
</evidence>
<keyword evidence="6 15" id="KW-0436">Ligase</keyword>
<dbReference type="eggNOG" id="COG0072">
    <property type="taxonomic scope" value="Bacteria"/>
</dbReference>
<feature type="domain" description="FDX-ACB" evidence="18">
    <location>
        <begin position="680"/>
        <end position="770"/>
    </location>
</feature>
<keyword evidence="4 15" id="KW-0963">Cytoplasm</keyword>
<evidence type="ECO:0000259" key="18">
    <source>
        <dbReference type="PROSITE" id="PS51447"/>
    </source>
</evidence>
<dbReference type="PANTHER" id="PTHR10947:SF0">
    <property type="entry name" value="PHENYLALANINE--TRNA LIGASE BETA SUBUNIT"/>
    <property type="match status" value="1"/>
</dbReference>
<dbReference type="HAMAP" id="MF_00283">
    <property type="entry name" value="Phe_tRNA_synth_beta1"/>
    <property type="match status" value="1"/>
</dbReference>
<dbReference type="InterPro" id="IPR033714">
    <property type="entry name" value="tRNA_bind_bactPheRS"/>
</dbReference>
<gene>
    <name evidence="15 20" type="primary">pheT</name>
    <name evidence="20" type="ordered locus">HCD_02645</name>
</gene>
<comment type="similarity">
    <text evidence="2 15">Belongs to the phenylalanyl-tRNA synthetase beta subunit family. Type 1 subfamily.</text>
</comment>
<protein>
    <recommendedName>
        <fullName evidence="15">Phenylalanine--tRNA ligase beta subunit</fullName>
        <ecNumber evidence="15">6.1.1.20</ecNumber>
    </recommendedName>
    <alternativeName>
        <fullName evidence="15">Phenylalanyl-tRNA synthetase beta subunit</fullName>
        <shortName evidence="15">PheRS</shortName>
    </alternativeName>
</protein>
<keyword evidence="13 15" id="KW-0030">Aminoacyl-tRNA synthetase</keyword>
<dbReference type="PANTHER" id="PTHR10947">
    <property type="entry name" value="PHENYLALANYL-TRNA SYNTHETASE BETA CHAIN AND LEUCINE-RICH REPEAT-CONTAINING PROTEIN 47"/>
    <property type="match status" value="1"/>
</dbReference>
<feature type="domain" description="B5" evidence="19">
    <location>
        <begin position="387"/>
        <end position="462"/>
    </location>
</feature>
<evidence type="ECO:0000256" key="13">
    <source>
        <dbReference type="ARBA" id="ARBA00023146"/>
    </source>
</evidence>
<dbReference type="STRING" id="1163745.HCD_02645"/>
<dbReference type="InterPro" id="IPR005147">
    <property type="entry name" value="tRNA_synthase_B5-dom"/>
</dbReference>
<comment type="subunit">
    <text evidence="3 15">Tetramer of two alpha and two beta subunits.</text>
</comment>
<evidence type="ECO:0000256" key="16">
    <source>
        <dbReference type="PROSITE-ProRule" id="PRU00209"/>
    </source>
</evidence>
<dbReference type="GO" id="GO:0004826">
    <property type="term" value="F:phenylalanine-tRNA ligase activity"/>
    <property type="evidence" value="ECO:0007669"/>
    <property type="project" value="UniProtKB-UniRule"/>
</dbReference>
<dbReference type="Pfam" id="PF03147">
    <property type="entry name" value="FDX-ACB"/>
    <property type="match status" value="1"/>
</dbReference>
<dbReference type="InterPro" id="IPR041616">
    <property type="entry name" value="PheRS_beta_core"/>
</dbReference>
<dbReference type="Gene3D" id="3.30.56.10">
    <property type="match status" value="2"/>
</dbReference>
<dbReference type="PROSITE" id="PS50886">
    <property type="entry name" value="TRBD"/>
    <property type="match status" value="1"/>
</dbReference>